<keyword evidence="2 4" id="KW-0863">Zinc-finger</keyword>
<keyword evidence="5" id="KW-0472">Membrane</keyword>
<dbReference type="PROSITE" id="PS51999">
    <property type="entry name" value="ZF_GRF"/>
    <property type="match status" value="1"/>
</dbReference>
<reference evidence="7 8" key="1">
    <citation type="journal article" date="2023" name="Plants (Basel)">
        <title>Bridging the Gap: Combining Genomics and Transcriptomics Approaches to Understand Stylosanthes scabra, an Orphan Legume from the Brazilian Caatinga.</title>
        <authorList>
            <person name="Ferreira-Neto J.R.C."/>
            <person name="da Silva M.D."/>
            <person name="Binneck E."/>
            <person name="de Melo N.F."/>
            <person name="da Silva R.H."/>
            <person name="de Melo A.L.T.M."/>
            <person name="Pandolfi V."/>
            <person name="Bustamante F.O."/>
            <person name="Brasileiro-Vidal A.C."/>
            <person name="Benko-Iseppon A.M."/>
        </authorList>
    </citation>
    <scope>NUCLEOTIDE SEQUENCE [LARGE SCALE GENOMIC DNA]</scope>
    <source>
        <tissue evidence="7">Leaves</tissue>
    </source>
</reference>
<dbReference type="InterPro" id="IPR010666">
    <property type="entry name" value="Znf_GRF"/>
</dbReference>
<keyword evidence="1" id="KW-0479">Metal-binding</keyword>
<evidence type="ECO:0000259" key="6">
    <source>
        <dbReference type="PROSITE" id="PS51999"/>
    </source>
</evidence>
<dbReference type="Pfam" id="PF06839">
    <property type="entry name" value="Zn_ribbon_GRF"/>
    <property type="match status" value="1"/>
</dbReference>
<evidence type="ECO:0000313" key="7">
    <source>
        <dbReference type="EMBL" id="MED6167949.1"/>
    </source>
</evidence>
<evidence type="ECO:0000256" key="2">
    <source>
        <dbReference type="ARBA" id="ARBA00022771"/>
    </source>
</evidence>
<feature type="transmembrane region" description="Helical" evidence="5">
    <location>
        <begin position="134"/>
        <end position="151"/>
    </location>
</feature>
<sequence>MAMENDRVSSESRRSSSAMRGFFAAKVGNERDGVAPKCNCGVYAVWYLSNTSKNPNRLFFGCPFFKIGDRYCKYFLWLDRHAAKFRNTDGAPVRYGEDEDVVNVHFAKLNVDNRLANLEARVAAIEKKKTMNMFLIWIGVIVVFLLVCVSMV</sequence>
<evidence type="ECO:0000256" key="4">
    <source>
        <dbReference type="PROSITE-ProRule" id="PRU01343"/>
    </source>
</evidence>
<dbReference type="Proteomes" id="UP001341840">
    <property type="component" value="Unassembled WGS sequence"/>
</dbReference>
<name>A0ABU6V3Z5_9FABA</name>
<evidence type="ECO:0000256" key="1">
    <source>
        <dbReference type="ARBA" id="ARBA00022723"/>
    </source>
</evidence>
<gene>
    <name evidence="7" type="ORF">PIB30_007621</name>
</gene>
<protein>
    <recommendedName>
        <fullName evidence="6">GRF-type domain-containing protein</fullName>
    </recommendedName>
</protein>
<feature type="domain" description="GRF-type" evidence="6">
    <location>
        <begin position="38"/>
        <end position="81"/>
    </location>
</feature>
<evidence type="ECO:0000313" key="8">
    <source>
        <dbReference type="Proteomes" id="UP001341840"/>
    </source>
</evidence>
<comment type="caution">
    <text evidence="7">The sequence shown here is derived from an EMBL/GenBank/DDBJ whole genome shotgun (WGS) entry which is preliminary data.</text>
</comment>
<evidence type="ECO:0000256" key="3">
    <source>
        <dbReference type="ARBA" id="ARBA00022833"/>
    </source>
</evidence>
<keyword evidence="5" id="KW-1133">Transmembrane helix</keyword>
<dbReference type="EMBL" id="JASCZI010151051">
    <property type="protein sequence ID" value="MED6167949.1"/>
    <property type="molecule type" value="Genomic_DNA"/>
</dbReference>
<proteinExistence type="predicted"/>
<keyword evidence="5" id="KW-0812">Transmembrane</keyword>
<organism evidence="7 8">
    <name type="scientific">Stylosanthes scabra</name>
    <dbReference type="NCBI Taxonomy" id="79078"/>
    <lineage>
        <taxon>Eukaryota</taxon>
        <taxon>Viridiplantae</taxon>
        <taxon>Streptophyta</taxon>
        <taxon>Embryophyta</taxon>
        <taxon>Tracheophyta</taxon>
        <taxon>Spermatophyta</taxon>
        <taxon>Magnoliopsida</taxon>
        <taxon>eudicotyledons</taxon>
        <taxon>Gunneridae</taxon>
        <taxon>Pentapetalae</taxon>
        <taxon>rosids</taxon>
        <taxon>fabids</taxon>
        <taxon>Fabales</taxon>
        <taxon>Fabaceae</taxon>
        <taxon>Papilionoideae</taxon>
        <taxon>50 kb inversion clade</taxon>
        <taxon>dalbergioids sensu lato</taxon>
        <taxon>Dalbergieae</taxon>
        <taxon>Pterocarpus clade</taxon>
        <taxon>Stylosanthes</taxon>
    </lineage>
</organism>
<keyword evidence="8" id="KW-1185">Reference proteome</keyword>
<evidence type="ECO:0000256" key="5">
    <source>
        <dbReference type="SAM" id="Phobius"/>
    </source>
</evidence>
<keyword evidence="3" id="KW-0862">Zinc</keyword>
<dbReference type="PANTHER" id="PTHR33248">
    <property type="entry name" value="ZINC ION-BINDING PROTEIN"/>
    <property type="match status" value="1"/>
</dbReference>
<accession>A0ABU6V3Z5</accession>